<dbReference type="NCBIfam" id="TIGR00713">
    <property type="entry name" value="hemL"/>
    <property type="match status" value="1"/>
</dbReference>
<dbReference type="InterPro" id="IPR049704">
    <property type="entry name" value="Aminotrans_3_PPA_site"/>
</dbReference>
<dbReference type="EC" id="5.4.3.8" evidence="7"/>
<evidence type="ECO:0000256" key="3">
    <source>
        <dbReference type="ARBA" id="ARBA00008981"/>
    </source>
</evidence>
<dbReference type="InterPro" id="IPR015421">
    <property type="entry name" value="PyrdxlP-dep_Trfase_major"/>
</dbReference>
<dbReference type="InterPro" id="IPR015424">
    <property type="entry name" value="PyrdxlP-dep_Trfase"/>
</dbReference>
<proteinExistence type="inferred from homology"/>
<comment type="pathway">
    <text evidence="2">Porphyrin-containing compound metabolism; protoporphyrin-IX biosynthesis; 5-aminolevulinate from L-glutamyl-tRNA(Glu): step 2/2.</text>
</comment>
<comment type="catalytic activity">
    <reaction evidence="7">
        <text>(S)-4-amino-5-oxopentanoate = 5-aminolevulinate</text>
        <dbReference type="Rhea" id="RHEA:14265"/>
        <dbReference type="ChEBI" id="CHEBI:57501"/>
        <dbReference type="ChEBI" id="CHEBI:356416"/>
        <dbReference type="EC" id="5.4.3.8"/>
    </reaction>
</comment>
<sequence>MTRSSPDPTAGSPSRNEALFERSAARIPGGVNSPVRAFRAVGGTPVFFVRGQGPLLWDADGRTYIDYVGSWGPAILGHAHPEVVAAVKAQAERGLGFGAPTELELHMAELICRLMPSVEQVRLVSSGTEATMSAIRLARGYTGRARIVKFEGCYHGHGDALLVKAGSGALTFGQPSSAGVPEETVAHTLVLDYNDTVGLEETFARLGHEIAAVIVEPIAGNMNLVLPRLDFLQRLRSLCTQHGALLIFDEVMTGFRVGLTGAQGLFGIRPDLTTLGKVIGGGLPVAAFGGRREIMRCLAPLGPVYQAGTLSGNPVAVAAGLATLKLVQAEGFYDRLADTARTLTEGLVAIARRKGVPFSAQAIGGMFGLYFRESPPSTYAEVMACDREAFNRFFHRMLQEGVYLAPSAFEAGFVSAAHGPAEIERTLEAAQRAFAALGS</sequence>
<keyword evidence="6 7" id="KW-0627">Porphyrin biosynthesis</keyword>
<comment type="subunit">
    <text evidence="7">Homodimer.</text>
</comment>
<dbReference type="SUPFAM" id="SSF53383">
    <property type="entry name" value="PLP-dependent transferases"/>
    <property type="match status" value="1"/>
</dbReference>
<evidence type="ECO:0000256" key="2">
    <source>
        <dbReference type="ARBA" id="ARBA00004819"/>
    </source>
</evidence>
<dbReference type="CDD" id="cd00610">
    <property type="entry name" value="OAT_like"/>
    <property type="match status" value="1"/>
</dbReference>
<dbReference type="Pfam" id="PF00202">
    <property type="entry name" value="Aminotran_3"/>
    <property type="match status" value="1"/>
</dbReference>
<dbReference type="EMBL" id="VPFL01000018">
    <property type="protein sequence ID" value="TXF11009.1"/>
    <property type="molecule type" value="Genomic_DNA"/>
</dbReference>
<dbReference type="GO" id="GO:0042286">
    <property type="term" value="F:glutamate-1-semialdehyde 2,1-aminomutase activity"/>
    <property type="evidence" value="ECO:0007669"/>
    <property type="project" value="UniProtKB-UniRule"/>
</dbReference>
<dbReference type="AlphaFoldDB" id="A0A5C7EGC3"/>
<evidence type="ECO:0000313" key="8">
    <source>
        <dbReference type="EMBL" id="TXF11009.1"/>
    </source>
</evidence>
<evidence type="ECO:0000256" key="6">
    <source>
        <dbReference type="ARBA" id="ARBA00023244"/>
    </source>
</evidence>
<dbReference type="FunFam" id="3.40.640.10:FF:000021">
    <property type="entry name" value="Glutamate-1-semialdehyde 2,1-aminomutase"/>
    <property type="match status" value="1"/>
</dbReference>
<dbReference type="InParanoid" id="A0A5C7EGC3"/>
<keyword evidence="7" id="KW-0963">Cytoplasm</keyword>
<dbReference type="PANTHER" id="PTHR43713:SF3">
    <property type="entry name" value="GLUTAMATE-1-SEMIALDEHYDE 2,1-AMINOMUTASE 1, CHLOROPLASTIC-RELATED"/>
    <property type="match status" value="1"/>
</dbReference>
<evidence type="ECO:0000256" key="4">
    <source>
        <dbReference type="ARBA" id="ARBA00022898"/>
    </source>
</evidence>
<protein>
    <recommendedName>
        <fullName evidence="7">Glutamate-1-semialdehyde 2,1-aminomutase</fullName>
        <shortName evidence="7">GSA</shortName>
        <ecNumber evidence="7">5.4.3.8</ecNumber>
    </recommendedName>
    <alternativeName>
        <fullName evidence="7">Glutamate-1-semialdehyde aminotransferase</fullName>
        <shortName evidence="7">GSA-AT</shortName>
    </alternativeName>
</protein>
<comment type="caution">
    <text evidence="8">The sequence shown here is derived from an EMBL/GenBank/DDBJ whole genome shotgun (WGS) entry which is preliminary data.</text>
</comment>
<dbReference type="Proteomes" id="UP000321201">
    <property type="component" value="Unassembled WGS sequence"/>
</dbReference>
<dbReference type="GO" id="GO:0005737">
    <property type="term" value="C:cytoplasm"/>
    <property type="evidence" value="ECO:0007669"/>
    <property type="project" value="UniProtKB-SubCell"/>
</dbReference>
<gene>
    <name evidence="7 8" type="primary">hemL</name>
    <name evidence="8" type="ORF">FR698_12485</name>
</gene>
<dbReference type="PANTHER" id="PTHR43713">
    <property type="entry name" value="GLUTAMATE-1-SEMIALDEHYDE 2,1-AMINOMUTASE"/>
    <property type="match status" value="1"/>
</dbReference>
<name>A0A5C7EGC3_9PROT</name>
<dbReference type="PROSITE" id="PS00600">
    <property type="entry name" value="AA_TRANSFER_CLASS_3"/>
    <property type="match status" value="1"/>
</dbReference>
<accession>A0A5C7EGC3</accession>
<dbReference type="InterPro" id="IPR004639">
    <property type="entry name" value="4pyrrol_synth_GluAld_NH2Trfase"/>
</dbReference>
<dbReference type="RefSeq" id="WP_147800529.1">
    <property type="nucleotide sequence ID" value="NZ_VPFL01000018.1"/>
</dbReference>
<dbReference type="HAMAP" id="MF_00375">
    <property type="entry name" value="HemL_aminotrans_3"/>
    <property type="match status" value="1"/>
</dbReference>
<dbReference type="GO" id="GO:0030170">
    <property type="term" value="F:pyridoxal phosphate binding"/>
    <property type="evidence" value="ECO:0007669"/>
    <property type="project" value="InterPro"/>
</dbReference>
<evidence type="ECO:0000256" key="7">
    <source>
        <dbReference type="HAMAP-Rule" id="MF_00375"/>
    </source>
</evidence>
<organism evidence="8 9">
    <name type="scientific">Pelomicrobium methylotrophicum</name>
    <dbReference type="NCBI Taxonomy" id="2602750"/>
    <lineage>
        <taxon>Bacteria</taxon>
        <taxon>Pseudomonadati</taxon>
        <taxon>Pseudomonadota</taxon>
        <taxon>Hydrogenophilia</taxon>
        <taxon>Hydrogenophilia incertae sedis</taxon>
        <taxon>Pelomicrobium</taxon>
    </lineage>
</organism>
<dbReference type="NCBIfam" id="NF000818">
    <property type="entry name" value="PRK00062.1"/>
    <property type="match status" value="1"/>
</dbReference>
<dbReference type="GO" id="GO:0006782">
    <property type="term" value="P:protoporphyrinogen IX biosynthetic process"/>
    <property type="evidence" value="ECO:0007669"/>
    <property type="project" value="UniProtKB-UniRule"/>
</dbReference>
<keyword evidence="5 7" id="KW-0413">Isomerase</keyword>
<evidence type="ECO:0000256" key="5">
    <source>
        <dbReference type="ARBA" id="ARBA00023235"/>
    </source>
</evidence>
<keyword evidence="4 7" id="KW-0663">Pyridoxal phosphate</keyword>
<keyword evidence="9" id="KW-1185">Reference proteome</keyword>
<dbReference type="GO" id="GO:0008483">
    <property type="term" value="F:transaminase activity"/>
    <property type="evidence" value="ECO:0007669"/>
    <property type="project" value="InterPro"/>
</dbReference>
<evidence type="ECO:0000256" key="1">
    <source>
        <dbReference type="ARBA" id="ARBA00001933"/>
    </source>
</evidence>
<dbReference type="Gene3D" id="3.90.1150.10">
    <property type="entry name" value="Aspartate Aminotransferase, domain 1"/>
    <property type="match status" value="1"/>
</dbReference>
<dbReference type="InterPro" id="IPR005814">
    <property type="entry name" value="Aminotrans_3"/>
</dbReference>
<reference evidence="8 9" key="1">
    <citation type="submission" date="2019-08" db="EMBL/GenBank/DDBJ databases">
        <title>Pelomicrobium methylotrophicum gen. nov., sp. nov. a moderately thermophilic, facultatively anaerobic, lithoautotrophic and methylotrophic bacterium isolated from a terrestrial mud volcano.</title>
        <authorList>
            <person name="Slobodkina G.B."/>
            <person name="Merkel A.Y."/>
            <person name="Slobodkin A.I."/>
        </authorList>
    </citation>
    <scope>NUCLEOTIDE SEQUENCE [LARGE SCALE GENOMIC DNA]</scope>
    <source>
        <strain evidence="8 9">SM250</strain>
    </source>
</reference>
<evidence type="ECO:0000313" key="9">
    <source>
        <dbReference type="Proteomes" id="UP000321201"/>
    </source>
</evidence>
<dbReference type="FunCoup" id="A0A5C7EGC3">
    <property type="interactions" value="603"/>
</dbReference>
<dbReference type="Gene3D" id="3.40.640.10">
    <property type="entry name" value="Type I PLP-dependent aspartate aminotransferase-like (Major domain)"/>
    <property type="match status" value="1"/>
</dbReference>
<feature type="modified residue" description="N6-(pyridoxal phosphate)lysine" evidence="7">
    <location>
        <position position="277"/>
    </location>
</feature>
<comment type="similarity">
    <text evidence="3 7">Belongs to the class-III pyridoxal-phosphate-dependent aminotransferase family. HemL subfamily.</text>
</comment>
<dbReference type="UniPathway" id="UPA00251">
    <property type="reaction ID" value="UER00317"/>
</dbReference>
<comment type="cofactor">
    <cofactor evidence="1 7">
        <name>pyridoxal 5'-phosphate</name>
        <dbReference type="ChEBI" id="CHEBI:597326"/>
    </cofactor>
</comment>
<dbReference type="InterPro" id="IPR015422">
    <property type="entry name" value="PyrdxlP-dep_Trfase_small"/>
</dbReference>
<dbReference type="OrthoDB" id="5288442at2"/>
<comment type="subcellular location">
    <subcellularLocation>
        <location evidence="7">Cytoplasm</location>
    </subcellularLocation>
</comment>